<dbReference type="GO" id="GO:0008441">
    <property type="term" value="F:3'(2'),5'-bisphosphate nucleotidase activity"/>
    <property type="evidence" value="ECO:0007669"/>
    <property type="project" value="UniProtKB-EC"/>
</dbReference>
<dbReference type="PROSITE" id="PS00630">
    <property type="entry name" value="IMP_2"/>
    <property type="match status" value="1"/>
</dbReference>
<keyword evidence="4 6" id="KW-0378">Hydrolase</keyword>
<name>A0ABV6GZH4_9PAST</name>
<dbReference type="Gene3D" id="3.40.190.80">
    <property type="match status" value="1"/>
</dbReference>
<dbReference type="HAMAP" id="MF_02095">
    <property type="entry name" value="CysQ"/>
    <property type="match status" value="1"/>
</dbReference>
<keyword evidence="2 6" id="KW-1003">Cell membrane</keyword>
<keyword evidence="8" id="KW-1185">Reference proteome</keyword>
<comment type="similarity">
    <text evidence="1 6">Belongs to the inositol monophosphatase superfamily. CysQ family.</text>
</comment>
<evidence type="ECO:0000256" key="2">
    <source>
        <dbReference type="ARBA" id="ARBA00022475"/>
    </source>
</evidence>
<dbReference type="InterPro" id="IPR020550">
    <property type="entry name" value="Inositol_monophosphatase_CS"/>
</dbReference>
<feature type="binding site" evidence="6">
    <location>
        <position position="216"/>
    </location>
    <ligand>
        <name>Mg(2+)</name>
        <dbReference type="ChEBI" id="CHEBI:18420"/>
        <label>2</label>
    </ligand>
</feature>
<feature type="binding site" evidence="6">
    <location>
        <begin position="90"/>
        <end position="93"/>
    </location>
    <ligand>
        <name>substrate</name>
    </ligand>
</feature>
<accession>A0ABV6GZH4</accession>
<reference evidence="7 8" key="1">
    <citation type="submission" date="2024-09" db="EMBL/GenBank/DDBJ databases">
        <authorList>
            <person name="Sun Q."/>
            <person name="Mori K."/>
        </authorList>
    </citation>
    <scope>NUCLEOTIDE SEQUENCE [LARGE SCALE GENOMIC DNA]</scope>
    <source>
        <strain evidence="7 8">CCM 7539</strain>
    </source>
</reference>
<feature type="binding site" evidence="6">
    <location>
        <position position="68"/>
    </location>
    <ligand>
        <name>substrate</name>
    </ligand>
</feature>
<comment type="cofactor">
    <cofactor evidence="6">
        <name>Mg(2+)</name>
        <dbReference type="ChEBI" id="CHEBI:18420"/>
    </cofactor>
</comment>
<protein>
    <recommendedName>
        <fullName evidence="6">3'(2'),5'-bisphosphate nucleotidase CysQ</fullName>
        <ecNumber evidence="6">3.1.3.7</ecNumber>
    </recommendedName>
    <alternativeName>
        <fullName evidence="6">3'(2'),5-bisphosphonucleoside 3'(2')-phosphohydrolase</fullName>
    </alternativeName>
    <alternativeName>
        <fullName evidence="6">3'-phosphoadenosine 5'-phosphate phosphatase</fullName>
        <shortName evidence="6">PAP phosphatase</shortName>
    </alternativeName>
</protein>
<dbReference type="SUPFAM" id="SSF56655">
    <property type="entry name" value="Carbohydrate phosphatase"/>
    <property type="match status" value="1"/>
</dbReference>
<evidence type="ECO:0000256" key="6">
    <source>
        <dbReference type="HAMAP-Rule" id="MF_02095"/>
    </source>
</evidence>
<feature type="binding site" evidence="6">
    <location>
        <position position="88"/>
    </location>
    <ligand>
        <name>Mg(2+)</name>
        <dbReference type="ChEBI" id="CHEBI:18420"/>
        <label>1</label>
    </ligand>
</feature>
<gene>
    <name evidence="6 7" type="primary">cysQ</name>
    <name evidence="7" type="ORF">ACFFHK_03490</name>
</gene>
<keyword evidence="3 6" id="KW-0997">Cell inner membrane</keyword>
<comment type="function">
    <text evidence="6">Converts adenosine-3',5'-bisphosphate (PAP) to AMP.</text>
</comment>
<dbReference type="Proteomes" id="UP001589767">
    <property type="component" value="Unassembled WGS sequence"/>
</dbReference>
<organism evidence="7 8">
    <name type="scientific">Gallibacterium trehalosifermentans</name>
    <dbReference type="NCBI Taxonomy" id="516935"/>
    <lineage>
        <taxon>Bacteria</taxon>
        <taxon>Pseudomonadati</taxon>
        <taxon>Pseudomonadota</taxon>
        <taxon>Gammaproteobacteria</taxon>
        <taxon>Pasteurellales</taxon>
        <taxon>Pasteurellaceae</taxon>
        <taxon>Gallibacterium</taxon>
    </lineage>
</organism>
<keyword evidence="5 6" id="KW-0472">Membrane</keyword>
<evidence type="ECO:0000256" key="1">
    <source>
        <dbReference type="ARBA" id="ARBA00005289"/>
    </source>
</evidence>
<proteinExistence type="inferred from homology"/>
<dbReference type="PANTHER" id="PTHR43028:SF7">
    <property type="entry name" value="3'(2'),5'-BISPHOSPHATE NUCLEOTIDASE CYSQ"/>
    <property type="match status" value="1"/>
</dbReference>
<evidence type="ECO:0000256" key="3">
    <source>
        <dbReference type="ARBA" id="ARBA00022519"/>
    </source>
</evidence>
<dbReference type="NCBIfam" id="TIGR01331">
    <property type="entry name" value="bisphos_cysQ"/>
    <property type="match status" value="1"/>
</dbReference>
<dbReference type="CDD" id="cd01638">
    <property type="entry name" value="CysQ"/>
    <property type="match status" value="1"/>
</dbReference>
<dbReference type="EC" id="3.1.3.7" evidence="6"/>
<dbReference type="EMBL" id="JBHLWB010000003">
    <property type="protein sequence ID" value="MFC0308771.1"/>
    <property type="molecule type" value="Genomic_DNA"/>
</dbReference>
<keyword evidence="6" id="KW-0479">Metal-binding</keyword>
<comment type="subcellular location">
    <subcellularLocation>
        <location evidence="6">Cell inner membrane</location>
        <topology evidence="6">Peripheral membrane protein</topology>
        <orientation evidence="6">Cytoplasmic side</orientation>
    </subcellularLocation>
</comment>
<feature type="binding site" evidence="6">
    <location>
        <position position="91"/>
    </location>
    <ligand>
        <name>Mg(2+)</name>
        <dbReference type="ChEBI" id="CHEBI:18420"/>
        <label>2</label>
    </ligand>
</feature>
<feature type="binding site" evidence="6">
    <location>
        <position position="68"/>
    </location>
    <ligand>
        <name>Mg(2+)</name>
        <dbReference type="ChEBI" id="CHEBI:18420"/>
        <label>1</label>
    </ligand>
</feature>
<dbReference type="InterPro" id="IPR006240">
    <property type="entry name" value="CysQ"/>
</dbReference>
<feature type="binding site" evidence="6">
    <location>
        <position position="216"/>
    </location>
    <ligand>
        <name>substrate</name>
    </ligand>
</feature>
<feature type="binding site" evidence="6">
    <location>
        <position position="90"/>
    </location>
    <ligand>
        <name>Mg(2+)</name>
        <dbReference type="ChEBI" id="CHEBI:18420"/>
        <label>1</label>
    </ligand>
</feature>
<sequence length="274" mass="31113">MQSLSTLLEQALQIAYQAGDQLKTFYQQKVNIKIKADETPVTEADLAVSRYLIQALTELDPSIPVLSEENCAIPLAERQNWQRYWLIDPLDGTQQFIDRTDQFSVLIALVEQQRPVIGIIHAPVLNQTFYAVKGQGAFFRQGDTISSLNSQHSFSPDRPITIAIGKSTNKNKVLAQLNPKFHYQFLTYGSSGLKSTLVARQQCDCYIRLGDTGEWDTAAAELILQESGGDIFTLKQQPLTYNQRETFVNPHFIMVGDRQWDWQQILLQQNIYSP</sequence>
<dbReference type="PANTHER" id="PTHR43028">
    <property type="entry name" value="3'(2'),5'-BISPHOSPHATE NUCLEOTIDASE 1"/>
    <property type="match status" value="1"/>
</dbReference>
<feature type="binding site" evidence="6">
    <location>
        <position position="88"/>
    </location>
    <ligand>
        <name>Mg(2+)</name>
        <dbReference type="ChEBI" id="CHEBI:18420"/>
        <label>2</label>
    </ligand>
</feature>
<dbReference type="Gene3D" id="3.30.540.10">
    <property type="entry name" value="Fructose-1,6-Bisphosphatase, subunit A, domain 1"/>
    <property type="match status" value="1"/>
</dbReference>
<comment type="caution">
    <text evidence="7">The sequence shown here is derived from an EMBL/GenBank/DDBJ whole genome shotgun (WGS) entry which is preliminary data.</text>
</comment>
<evidence type="ECO:0000313" key="8">
    <source>
        <dbReference type="Proteomes" id="UP001589767"/>
    </source>
</evidence>
<evidence type="ECO:0000256" key="4">
    <source>
        <dbReference type="ARBA" id="ARBA00022801"/>
    </source>
</evidence>
<comment type="catalytic activity">
    <reaction evidence="6">
        <text>adenosine 3',5'-bisphosphate + H2O = AMP + phosphate</text>
        <dbReference type="Rhea" id="RHEA:10040"/>
        <dbReference type="ChEBI" id="CHEBI:15377"/>
        <dbReference type="ChEBI" id="CHEBI:43474"/>
        <dbReference type="ChEBI" id="CHEBI:58343"/>
        <dbReference type="ChEBI" id="CHEBI:456215"/>
        <dbReference type="EC" id="3.1.3.7"/>
    </reaction>
</comment>
<dbReference type="Pfam" id="PF00459">
    <property type="entry name" value="Inositol_P"/>
    <property type="match status" value="1"/>
</dbReference>
<keyword evidence="6" id="KW-0460">Magnesium</keyword>
<dbReference type="InterPro" id="IPR000760">
    <property type="entry name" value="Inositol_monophosphatase-like"/>
</dbReference>
<evidence type="ECO:0000256" key="5">
    <source>
        <dbReference type="ARBA" id="ARBA00023136"/>
    </source>
</evidence>
<evidence type="ECO:0000313" key="7">
    <source>
        <dbReference type="EMBL" id="MFC0308771.1"/>
    </source>
</evidence>
<dbReference type="InterPro" id="IPR050725">
    <property type="entry name" value="CysQ/Inositol_MonoPase"/>
</dbReference>
<dbReference type="RefSeq" id="WP_382369436.1">
    <property type="nucleotide sequence ID" value="NZ_JBHLWB010000003.1"/>
</dbReference>